<dbReference type="InterPro" id="IPR017938">
    <property type="entry name" value="Riboflavin_synthase-like_b-brl"/>
</dbReference>
<reference evidence="1 2" key="2">
    <citation type="submission" date="2023-11" db="EMBL/GenBank/DDBJ databases">
        <authorList>
            <person name="Lara A.C."/>
            <person name="Chronakova A."/>
        </authorList>
    </citation>
    <scope>NUCLEOTIDE SEQUENCE [LARGE SCALE GENOMIC DNA]</scope>
    <source>
        <strain evidence="1 2">BCCO 10_0798</strain>
    </source>
</reference>
<name>A0ABU4TR77_9PSEU</name>
<dbReference type="SUPFAM" id="SSF63380">
    <property type="entry name" value="Riboflavin synthase domain-like"/>
    <property type="match status" value="1"/>
</dbReference>
<sequence>MGDLIDLVVAEKPAVAHGVTAVTLRHPEGRRLPDWSPGAHVDLVLPNGMIRLVTASPLSRRTIPVCWT</sequence>
<protein>
    <submittedName>
        <fullName evidence="1">Uncharacterized protein</fullName>
    </submittedName>
</protein>
<dbReference type="EMBL" id="JAXAVV010000006">
    <property type="protein sequence ID" value="MDX8050785.1"/>
    <property type="molecule type" value="Genomic_DNA"/>
</dbReference>
<evidence type="ECO:0000313" key="1">
    <source>
        <dbReference type="EMBL" id="MDX8050785.1"/>
    </source>
</evidence>
<reference evidence="1 2" key="1">
    <citation type="submission" date="2023-11" db="EMBL/GenBank/DDBJ databases">
        <title>Lentzea sokolovensis, sp. nov., Lentzea kristufkii, sp. nov., and Lentzea miocenensis, sp. nov., rare actinobacteria from Sokolov Coal Basin, Miocene lacustrine sediment, Czech Republic.</title>
        <authorList>
            <person name="Lara A."/>
            <person name="Kotroba L."/>
            <person name="Nouioui I."/>
            <person name="Neumann-Schaal M."/>
            <person name="Mast Y."/>
            <person name="Chronakova A."/>
        </authorList>
    </citation>
    <scope>NUCLEOTIDE SEQUENCE [LARGE SCALE GENOMIC DNA]</scope>
    <source>
        <strain evidence="1 2">BCCO 10_0798</strain>
    </source>
</reference>
<dbReference type="Gene3D" id="2.40.30.10">
    <property type="entry name" value="Translation factors"/>
    <property type="match status" value="1"/>
</dbReference>
<gene>
    <name evidence="1" type="ORF">SK571_15455</name>
</gene>
<organism evidence="1 2">
    <name type="scientific">Lentzea kristufekii</name>
    <dbReference type="NCBI Taxonomy" id="3095430"/>
    <lineage>
        <taxon>Bacteria</taxon>
        <taxon>Bacillati</taxon>
        <taxon>Actinomycetota</taxon>
        <taxon>Actinomycetes</taxon>
        <taxon>Pseudonocardiales</taxon>
        <taxon>Pseudonocardiaceae</taxon>
        <taxon>Lentzea</taxon>
    </lineage>
</organism>
<dbReference type="RefSeq" id="WP_319984754.1">
    <property type="nucleotide sequence ID" value="NZ_JAXAVV010000006.1"/>
</dbReference>
<proteinExistence type="predicted"/>
<evidence type="ECO:0000313" key="2">
    <source>
        <dbReference type="Proteomes" id="UP001271792"/>
    </source>
</evidence>
<accession>A0ABU4TR77</accession>
<comment type="caution">
    <text evidence="1">The sequence shown here is derived from an EMBL/GenBank/DDBJ whole genome shotgun (WGS) entry which is preliminary data.</text>
</comment>
<keyword evidence="2" id="KW-1185">Reference proteome</keyword>
<dbReference type="Proteomes" id="UP001271792">
    <property type="component" value="Unassembled WGS sequence"/>
</dbReference>